<keyword evidence="4" id="KW-0175">Coiled coil</keyword>
<evidence type="ECO:0000259" key="5">
    <source>
        <dbReference type="PROSITE" id="PS00745"/>
    </source>
</evidence>
<dbReference type="InterPro" id="IPR000352">
    <property type="entry name" value="Pep_chain_release_fac_I"/>
</dbReference>
<dbReference type="Pfam" id="PF00472">
    <property type="entry name" value="RF-1"/>
    <property type="match status" value="1"/>
</dbReference>
<protein>
    <recommendedName>
        <fullName evidence="5">Prokaryotic-type class I peptide chain release factors domain-containing protein</fullName>
    </recommendedName>
</protein>
<proteinExistence type="inferred from homology"/>
<organism evidence="6 7">
    <name type="scientific">Hypothenemus hampei</name>
    <name type="common">Coffee berry borer</name>
    <dbReference type="NCBI Taxonomy" id="57062"/>
    <lineage>
        <taxon>Eukaryota</taxon>
        <taxon>Metazoa</taxon>
        <taxon>Ecdysozoa</taxon>
        <taxon>Arthropoda</taxon>
        <taxon>Hexapoda</taxon>
        <taxon>Insecta</taxon>
        <taxon>Pterygota</taxon>
        <taxon>Neoptera</taxon>
        <taxon>Endopterygota</taxon>
        <taxon>Coleoptera</taxon>
        <taxon>Polyphaga</taxon>
        <taxon>Cucujiformia</taxon>
        <taxon>Curculionidae</taxon>
        <taxon>Scolytinae</taxon>
        <taxon>Hypothenemus</taxon>
    </lineage>
</organism>
<name>A0ABD1EHY6_HYPHA</name>
<comment type="caution">
    <text evidence="6">The sequence shown here is derived from an EMBL/GenBank/DDBJ whole genome shotgun (WGS) entry which is preliminary data.</text>
</comment>
<dbReference type="SUPFAM" id="SSF75620">
    <property type="entry name" value="Release factor"/>
    <property type="match status" value="1"/>
</dbReference>
<keyword evidence="7" id="KW-1185">Reference proteome</keyword>
<dbReference type="FunFam" id="3.30.160.20:FF:000004">
    <property type="entry name" value="Peptide chain release factor 1"/>
    <property type="match status" value="1"/>
</dbReference>
<keyword evidence="3" id="KW-0648">Protein biosynthesis</keyword>
<dbReference type="GO" id="GO:0005737">
    <property type="term" value="C:cytoplasm"/>
    <property type="evidence" value="ECO:0007669"/>
    <property type="project" value="UniProtKB-ARBA"/>
</dbReference>
<accession>A0ABD1EHY6</accession>
<gene>
    <name evidence="6" type="ORF">ABEB36_009902</name>
</gene>
<dbReference type="SMART" id="SM00937">
    <property type="entry name" value="PCRF"/>
    <property type="match status" value="1"/>
</dbReference>
<dbReference type="Gene3D" id="6.10.140.1950">
    <property type="match status" value="1"/>
</dbReference>
<feature type="coiled-coil region" evidence="4">
    <location>
        <begin position="107"/>
        <end position="134"/>
    </location>
</feature>
<feature type="domain" description="Prokaryotic-type class I peptide chain release factors" evidence="5">
    <location>
        <begin position="264"/>
        <end position="280"/>
    </location>
</feature>
<dbReference type="PANTHER" id="PTHR43804">
    <property type="entry name" value="LD18447P"/>
    <property type="match status" value="1"/>
</dbReference>
<evidence type="ECO:0000313" key="6">
    <source>
        <dbReference type="EMBL" id="KAL1494278.1"/>
    </source>
</evidence>
<dbReference type="InterPro" id="IPR045853">
    <property type="entry name" value="Pep_chain_release_fac_I_sf"/>
</dbReference>
<dbReference type="PROSITE" id="PS00745">
    <property type="entry name" value="RF_PROK_I"/>
    <property type="match status" value="1"/>
</dbReference>
<comment type="similarity">
    <text evidence="1">Belongs to the prokaryotic/mitochondrial release factor family.</text>
</comment>
<dbReference type="GO" id="GO:0006412">
    <property type="term" value="P:translation"/>
    <property type="evidence" value="ECO:0007669"/>
    <property type="project" value="UniProtKB-KW"/>
</dbReference>
<dbReference type="Pfam" id="PF03462">
    <property type="entry name" value="PCRF"/>
    <property type="match status" value="1"/>
</dbReference>
<evidence type="ECO:0000256" key="4">
    <source>
        <dbReference type="SAM" id="Coils"/>
    </source>
</evidence>
<dbReference type="Gene3D" id="3.30.70.1660">
    <property type="match status" value="2"/>
</dbReference>
<sequence length="398" mass="46260">MFSRRFTPKLCELFNSRFSRAYQRNGLFRKYDLKHFSSLVNNYKINSVTFEKYIANLQLEFDSLLRQPHYTSNPRFAELQPVIKIIEEKNQIDTNICNLKELIESKDSELSDLAKEEQAELEEKLEELDVELLKTLVPSNKEDLTTAIVLELQAGVGGQEAMLFAQELFDMYLSFISLKGWQYEIAEQLHTDIGGLRHASILIEGPEVFKYFKYEGGVHRVQRIPATEKAGRIHTSTVTVIALPQPTEIDIQIEPKDLKIETKRSTGAGGQHVNTTDSAVRITHIPTNISVECQEDRSQIKNRKFAMTRLRALLYQRELDKQTAQIIATRKSQVKSSNRNEKIRTYNYNQDRITDHRLHGVHCHNLKRFMKEGQDLENLILQIDRQFKINYLNEMINK</sequence>
<dbReference type="InterPro" id="IPR005139">
    <property type="entry name" value="PCRF"/>
</dbReference>
<evidence type="ECO:0000256" key="3">
    <source>
        <dbReference type="ARBA" id="ARBA00022917"/>
    </source>
</evidence>
<evidence type="ECO:0000256" key="1">
    <source>
        <dbReference type="ARBA" id="ARBA00010835"/>
    </source>
</evidence>
<dbReference type="Gene3D" id="3.30.160.20">
    <property type="match status" value="1"/>
</dbReference>
<dbReference type="EMBL" id="JBDJPC010000007">
    <property type="protein sequence ID" value="KAL1494278.1"/>
    <property type="molecule type" value="Genomic_DNA"/>
</dbReference>
<evidence type="ECO:0000256" key="2">
    <source>
        <dbReference type="ARBA" id="ARBA00022481"/>
    </source>
</evidence>
<reference evidence="6 7" key="1">
    <citation type="submission" date="2024-05" db="EMBL/GenBank/DDBJ databases">
        <title>Genetic variation in Jamaican populations of the coffee berry borer (Hypothenemus hampei).</title>
        <authorList>
            <person name="Errbii M."/>
            <person name="Myrie A."/>
        </authorList>
    </citation>
    <scope>NUCLEOTIDE SEQUENCE [LARGE SCALE GENOMIC DNA]</scope>
    <source>
        <strain evidence="6">JA-Hopewell-2020-01-JO</strain>
        <tissue evidence="6">Whole body</tissue>
    </source>
</reference>
<keyword evidence="2" id="KW-0488">Methylation</keyword>
<evidence type="ECO:0000313" key="7">
    <source>
        <dbReference type="Proteomes" id="UP001566132"/>
    </source>
</evidence>
<dbReference type="AlphaFoldDB" id="A0ABD1EHY6"/>
<dbReference type="InterPro" id="IPR050057">
    <property type="entry name" value="Prokaryotic/Mito_RF"/>
</dbReference>
<dbReference type="Proteomes" id="UP001566132">
    <property type="component" value="Unassembled WGS sequence"/>
</dbReference>
<dbReference type="PANTHER" id="PTHR43804:SF7">
    <property type="entry name" value="LD18447P"/>
    <property type="match status" value="1"/>
</dbReference>